<name>A0A397TN34_9GLOM</name>
<keyword evidence="1" id="KW-0547">Nucleotide-binding</keyword>
<organism evidence="3 4">
    <name type="scientific">Glomus cerebriforme</name>
    <dbReference type="NCBI Taxonomy" id="658196"/>
    <lineage>
        <taxon>Eukaryota</taxon>
        <taxon>Fungi</taxon>
        <taxon>Fungi incertae sedis</taxon>
        <taxon>Mucoromycota</taxon>
        <taxon>Glomeromycotina</taxon>
        <taxon>Glomeromycetes</taxon>
        <taxon>Glomerales</taxon>
        <taxon>Glomeraceae</taxon>
        <taxon>Glomus</taxon>
    </lineage>
</organism>
<evidence type="ECO:0000256" key="1">
    <source>
        <dbReference type="ARBA" id="ARBA00022741"/>
    </source>
</evidence>
<evidence type="ECO:0000313" key="4">
    <source>
        <dbReference type="Proteomes" id="UP000265703"/>
    </source>
</evidence>
<evidence type="ECO:0000313" key="3">
    <source>
        <dbReference type="EMBL" id="RIA97895.1"/>
    </source>
</evidence>
<accession>A0A397TN34</accession>
<dbReference type="PANTHER" id="PTHR14187">
    <property type="entry name" value="ALPHA KINASE/ELONGATION FACTOR 2 KINASE"/>
    <property type="match status" value="1"/>
</dbReference>
<dbReference type="Pfam" id="PF00012">
    <property type="entry name" value="HSP70"/>
    <property type="match status" value="1"/>
</dbReference>
<dbReference type="GO" id="GO:0005524">
    <property type="term" value="F:ATP binding"/>
    <property type="evidence" value="ECO:0007669"/>
    <property type="project" value="UniProtKB-KW"/>
</dbReference>
<dbReference type="Gene3D" id="3.30.420.40">
    <property type="match status" value="2"/>
</dbReference>
<dbReference type="InterPro" id="IPR043129">
    <property type="entry name" value="ATPase_NBD"/>
</dbReference>
<dbReference type="AlphaFoldDB" id="A0A397TN34"/>
<protein>
    <recommendedName>
        <fullName evidence="5">Actin-like ATPase domain-containing protein</fullName>
    </recommendedName>
</protein>
<keyword evidence="4" id="KW-1185">Reference proteome</keyword>
<gene>
    <name evidence="3" type="ORF">C1645_210153</name>
</gene>
<dbReference type="Proteomes" id="UP000265703">
    <property type="component" value="Unassembled WGS sequence"/>
</dbReference>
<dbReference type="OrthoDB" id="2963168at2759"/>
<keyword evidence="2" id="KW-0067">ATP-binding</keyword>
<dbReference type="EMBL" id="QKYT01000023">
    <property type="protein sequence ID" value="RIA97895.1"/>
    <property type="molecule type" value="Genomic_DNA"/>
</dbReference>
<comment type="caution">
    <text evidence="3">The sequence shown here is derived from an EMBL/GenBank/DDBJ whole genome shotgun (WGS) entry which is preliminary data.</text>
</comment>
<dbReference type="CDD" id="cd10229">
    <property type="entry name" value="ASKHA_NBD_HSP70_HSPA12"/>
    <property type="match status" value="1"/>
</dbReference>
<dbReference type="SUPFAM" id="SSF53067">
    <property type="entry name" value="Actin-like ATPase domain"/>
    <property type="match status" value="2"/>
</dbReference>
<reference evidence="3 4" key="1">
    <citation type="submission" date="2018-06" db="EMBL/GenBank/DDBJ databases">
        <title>Comparative genomics reveals the genomic features of Rhizophagus irregularis, R. cerebriforme, R. diaphanum and Gigaspora rosea, and their symbiotic lifestyle signature.</title>
        <authorList>
            <person name="Morin E."/>
            <person name="San Clemente H."/>
            <person name="Chen E.C.H."/>
            <person name="De La Providencia I."/>
            <person name="Hainaut M."/>
            <person name="Kuo A."/>
            <person name="Kohler A."/>
            <person name="Murat C."/>
            <person name="Tang N."/>
            <person name="Roy S."/>
            <person name="Loubradou J."/>
            <person name="Henrissat B."/>
            <person name="Grigoriev I.V."/>
            <person name="Corradi N."/>
            <person name="Roux C."/>
            <person name="Martin F.M."/>
        </authorList>
    </citation>
    <scope>NUCLEOTIDE SEQUENCE [LARGE SCALE GENOMIC DNA]</scope>
    <source>
        <strain evidence="3 4">DAOM 227022</strain>
    </source>
</reference>
<sequence length="555" mass="63800">MSFGSDIRVVVGIDFGTTYSGFSFAHLSNSIIATNDEWPDQIGQLKTNTVLKYDNDGFKSVEYWGYPALTKTSKRKEDNPIELFKLHLSNMPESKKPYLPPNLHYHKAIADYLRELGKQIKKALTTRWPGIDHMYQVLFVLAVPAEFPESSKSILRQCAYDAKLINKLNTYKLQFTTEPEAAAIYCFNTMSETEIDDYIGKSFLVVDCGGGTVDLTIRKLLNKGELGEVTVRTGDFCGGTYVDQEFIKFLEIKVGEFAISRLKETHYGQYQYLIQEFCRSVKLPFTGVREDYKIYELDIEQICPLLKQCVTGSKKKRLEDDEWIIDLGFEDVKNMFDPVISKIIRLIHGQLNNDNTCSIIFLVGGFSESKYLQKRIKEEFNCRVDHISVPQQPITAVARGAVKYGINKKLIKNRVLKYTYGRSTLRPYNESIDPIERKRESGHVLVFKLLAKKGTVVEVDQKFSQTSHPENSDQKAMWYQLLITENEDAKYCDEEGVKPLGDFIVDLPDTHLGKDRKVYFELCFGEMEIQAYAKNVNNGLKYKTTFDYYNENYNI</sequence>
<dbReference type="GO" id="GO:0140662">
    <property type="term" value="F:ATP-dependent protein folding chaperone"/>
    <property type="evidence" value="ECO:0007669"/>
    <property type="project" value="InterPro"/>
</dbReference>
<evidence type="ECO:0008006" key="5">
    <source>
        <dbReference type="Google" id="ProtNLM"/>
    </source>
</evidence>
<dbReference type="InterPro" id="IPR013126">
    <property type="entry name" value="Hsp_70_fam"/>
</dbReference>
<proteinExistence type="predicted"/>
<dbReference type="PANTHER" id="PTHR14187:SF5">
    <property type="entry name" value="HEAT SHOCK 70 KDA PROTEIN 12A"/>
    <property type="match status" value="1"/>
</dbReference>
<evidence type="ECO:0000256" key="2">
    <source>
        <dbReference type="ARBA" id="ARBA00022840"/>
    </source>
</evidence>
<dbReference type="STRING" id="658196.A0A397TN34"/>